<dbReference type="EC" id="3.1.3.7" evidence="3"/>
<evidence type="ECO:0000259" key="2">
    <source>
        <dbReference type="Pfam" id="PF02272"/>
    </source>
</evidence>
<dbReference type="Gene3D" id="3.90.1640.10">
    <property type="entry name" value="inorganic pyrophosphatase (n-terminal core)"/>
    <property type="match status" value="1"/>
</dbReference>
<feature type="domain" description="DHHA1" evidence="2">
    <location>
        <begin position="224"/>
        <end position="307"/>
    </location>
</feature>
<accession>A0ABV2FJB4</accession>
<keyword evidence="3" id="KW-0378">Hydrolase</keyword>
<evidence type="ECO:0000313" key="3">
    <source>
        <dbReference type="EMBL" id="MET3558641.1"/>
    </source>
</evidence>
<dbReference type="EC" id="3.1.13.3" evidence="3"/>
<gene>
    <name evidence="3" type="ORF">ABID29_001767</name>
</gene>
<dbReference type="Pfam" id="PF01368">
    <property type="entry name" value="DHH"/>
    <property type="match status" value="1"/>
</dbReference>
<dbReference type="RefSeq" id="WP_354365771.1">
    <property type="nucleotide sequence ID" value="NZ_JBEPLO010000020.1"/>
</dbReference>
<dbReference type="Proteomes" id="UP001549122">
    <property type="component" value="Unassembled WGS sequence"/>
</dbReference>
<dbReference type="InterPro" id="IPR001667">
    <property type="entry name" value="DDH_dom"/>
</dbReference>
<dbReference type="InterPro" id="IPR038763">
    <property type="entry name" value="DHH_sf"/>
</dbReference>
<dbReference type="PANTHER" id="PTHR47618:SF1">
    <property type="entry name" value="BIFUNCTIONAL OLIGORIBONUCLEASE AND PAP PHOSPHATASE NRNA"/>
    <property type="match status" value="1"/>
</dbReference>
<dbReference type="Gene3D" id="3.10.310.30">
    <property type="match status" value="1"/>
</dbReference>
<name>A0ABV2FJB4_9STRE</name>
<dbReference type="InterPro" id="IPR051319">
    <property type="entry name" value="Oligoribo/pAp-PDE_c-di-AMP_PDE"/>
</dbReference>
<comment type="caution">
    <text evidence="3">The sequence shown here is derived from an EMBL/GenBank/DDBJ whole genome shotgun (WGS) entry which is preliminary data.</text>
</comment>
<dbReference type="EMBL" id="JBEPLO010000020">
    <property type="protein sequence ID" value="MET3558641.1"/>
    <property type="molecule type" value="Genomic_DNA"/>
</dbReference>
<dbReference type="Pfam" id="PF02272">
    <property type="entry name" value="DHHA1"/>
    <property type="match status" value="1"/>
</dbReference>
<organism evidence="3 4">
    <name type="scientific">Streptococcus rupicaprae</name>
    <dbReference type="NCBI Taxonomy" id="759619"/>
    <lineage>
        <taxon>Bacteria</taxon>
        <taxon>Bacillati</taxon>
        <taxon>Bacillota</taxon>
        <taxon>Bacilli</taxon>
        <taxon>Lactobacillales</taxon>
        <taxon>Streptococcaceae</taxon>
        <taxon>Streptococcus</taxon>
    </lineage>
</organism>
<keyword evidence="4" id="KW-1185">Reference proteome</keyword>
<sequence>MKSTILQKIKDYPTIIIHRHVRPDPDAIGSQVGLQKLLQRHFPEKEILVVGQDEPTLSWLAGMDQVSNEQYQGALVIVTDTANLERVDDQRFNLGEYLIKIDHHPNDEPYGDLVWVDTSASSTAEMIAQFALDNGLDLDDYTAKLLYAGIIGDTGRFLFPSTSAKTLEVASDLRKYSFDAAELARYMDSYPYKIAKLQGYVYDNLETDGNGAARVVLTRELLRQYDLTDAETSLIVNAPGKILDIQVWAVFVEQESGTYRVRLRSKFVPINQIAKAHDGGGHPLASGANSYSLAENDAIYQALRDLVNPK</sequence>
<dbReference type="InterPro" id="IPR003156">
    <property type="entry name" value="DHHA1_dom"/>
</dbReference>
<reference evidence="3 4" key="1">
    <citation type="submission" date="2024-06" db="EMBL/GenBank/DDBJ databases">
        <title>Genomic Encyclopedia of Type Strains, Phase IV (KMG-IV): sequencing the most valuable type-strain genomes for metagenomic binning, comparative biology and taxonomic classification.</title>
        <authorList>
            <person name="Goeker M."/>
        </authorList>
    </citation>
    <scope>NUCLEOTIDE SEQUENCE [LARGE SCALE GENOMIC DNA]</scope>
    <source>
        <strain evidence="3 4">DSM 28303</strain>
    </source>
</reference>
<protein>
    <submittedName>
        <fullName evidence="3">Phosphoesterase RecJ-like protein</fullName>
        <ecNumber evidence="3">3.1.13.3</ecNumber>
        <ecNumber evidence="3">3.1.3.7</ecNumber>
    </submittedName>
</protein>
<feature type="domain" description="DDH" evidence="1">
    <location>
        <begin position="15"/>
        <end position="150"/>
    </location>
</feature>
<dbReference type="PANTHER" id="PTHR47618">
    <property type="entry name" value="BIFUNCTIONAL OLIGORIBONUCLEASE AND PAP PHOSPHATASE NRNA"/>
    <property type="match status" value="1"/>
</dbReference>
<proteinExistence type="predicted"/>
<evidence type="ECO:0000313" key="4">
    <source>
        <dbReference type="Proteomes" id="UP001549122"/>
    </source>
</evidence>
<evidence type="ECO:0000259" key="1">
    <source>
        <dbReference type="Pfam" id="PF01368"/>
    </source>
</evidence>
<dbReference type="SUPFAM" id="SSF64182">
    <property type="entry name" value="DHH phosphoesterases"/>
    <property type="match status" value="1"/>
</dbReference>
<dbReference type="GO" id="GO:0008441">
    <property type="term" value="F:3'(2'),5'-bisphosphate nucleotidase activity"/>
    <property type="evidence" value="ECO:0007669"/>
    <property type="project" value="UniProtKB-EC"/>
</dbReference>